<evidence type="ECO:0008006" key="2">
    <source>
        <dbReference type="Google" id="ProtNLM"/>
    </source>
</evidence>
<feature type="non-terminal residue" evidence="1">
    <location>
        <position position="1"/>
    </location>
</feature>
<reference evidence="1" key="1">
    <citation type="submission" date="2018-05" db="EMBL/GenBank/DDBJ databases">
        <authorList>
            <person name="Lanie J.A."/>
            <person name="Ng W.-L."/>
            <person name="Kazmierczak K.M."/>
            <person name="Andrzejewski T.M."/>
            <person name="Davidsen T.M."/>
            <person name="Wayne K.J."/>
            <person name="Tettelin H."/>
            <person name="Glass J.I."/>
            <person name="Rusch D."/>
            <person name="Podicherti R."/>
            <person name="Tsui H.-C.T."/>
            <person name="Winkler M.E."/>
        </authorList>
    </citation>
    <scope>NUCLEOTIDE SEQUENCE</scope>
</reference>
<dbReference type="EMBL" id="UINC01006526">
    <property type="protein sequence ID" value="SVA28064.1"/>
    <property type="molecule type" value="Genomic_DNA"/>
</dbReference>
<proteinExistence type="predicted"/>
<accession>A0A381UJC6</accession>
<protein>
    <recommendedName>
        <fullName evidence="2">DUF932 domain-containing protein</fullName>
    </recommendedName>
</protein>
<gene>
    <name evidence="1" type="ORF">METZ01_LOCUS80918</name>
</gene>
<name>A0A381UJC6_9ZZZZ</name>
<dbReference type="Pfam" id="PF06067">
    <property type="entry name" value="DUF932"/>
    <property type="match status" value="1"/>
</dbReference>
<dbReference type="AlphaFoldDB" id="A0A381UJC6"/>
<dbReference type="InterPro" id="IPR026325">
    <property type="entry name" value="DUF932"/>
</dbReference>
<sequence>VRTINDVDTERKLEVLLQDVKERSDYKQDFLTSTNNLQFRANRSAEAGFHDRPMIIAEANGGIPTQKLLVNDVCLDQITTDAGLSTKDGRRLSNEYPREYEKLINAIWDKEPKNKLLRTYENHTEYNQARAWLSDKFKVFDHETMVESIYQPLVESDADWEITSGAVTDMRMYMQFKSRRSVAEPAVGDLMALGLNVSNSETGHGSVNISQMIFTLVCLNGMQTGNSLNKVRRPHLGRRNENDGMLAILKADTIEAQNQALRYEIRDVMTHMSDKKTFEEAIERMSTAHGRTIESPANEAVERLGQVLNLTKNETKSVLDGLINTLQQPGYAGSVGVSQATLVNAVTAVQHTVVADEKNNWQKLGGKVLELPRTQWEYIARAA</sequence>
<evidence type="ECO:0000313" key="1">
    <source>
        <dbReference type="EMBL" id="SVA28064.1"/>
    </source>
</evidence>
<organism evidence="1">
    <name type="scientific">marine metagenome</name>
    <dbReference type="NCBI Taxonomy" id="408172"/>
    <lineage>
        <taxon>unclassified sequences</taxon>
        <taxon>metagenomes</taxon>
        <taxon>ecological metagenomes</taxon>
    </lineage>
</organism>